<dbReference type="GO" id="GO:0005886">
    <property type="term" value="C:plasma membrane"/>
    <property type="evidence" value="ECO:0007669"/>
    <property type="project" value="TreeGrafter"/>
</dbReference>
<dbReference type="GO" id="GO:0002755">
    <property type="term" value="P:MyD88-dependent toll-like receptor signaling pathway"/>
    <property type="evidence" value="ECO:0007669"/>
    <property type="project" value="InterPro"/>
</dbReference>
<dbReference type="GO" id="GO:0035325">
    <property type="term" value="F:Toll-like receptor binding"/>
    <property type="evidence" value="ECO:0007669"/>
    <property type="project" value="TreeGrafter"/>
</dbReference>
<feature type="domain" description="Death" evidence="5">
    <location>
        <begin position="51"/>
        <end position="109"/>
    </location>
</feature>
<dbReference type="KEGG" id="lak:106177828"/>
<dbReference type="GO" id="GO:0005737">
    <property type="term" value="C:cytoplasm"/>
    <property type="evidence" value="ECO:0007669"/>
    <property type="project" value="UniProtKB-SubCell"/>
</dbReference>
<evidence type="ECO:0000256" key="4">
    <source>
        <dbReference type="SAM" id="MobiDB-lite"/>
    </source>
</evidence>
<gene>
    <name evidence="8" type="primary">LOC106177828</name>
</gene>
<dbReference type="GO" id="GO:0034142">
    <property type="term" value="P:toll-like receptor 4 signaling pathway"/>
    <property type="evidence" value="ECO:0007669"/>
    <property type="project" value="TreeGrafter"/>
</dbReference>
<dbReference type="SUPFAM" id="SSF47986">
    <property type="entry name" value="DEATH domain"/>
    <property type="match status" value="1"/>
</dbReference>
<evidence type="ECO:0000259" key="5">
    <source>
        <dbReference type="PROSITE" id="PS50017"/>
    </source>
</evidence>
<dbReference type="FunCoup" id="A0A1S3K0L2">
    <property type="interactions" value="498"/>
</dbReference>
<dbReference type="AlphaFoldDB" id="A0A1S3K0L2"/>
<dbReference type="SUPFAM" id="SSF52200">
    <property type="entry name" value="Toll/Interleukin receptor TIR domain"/>
    <property type="match status" value="1"/>
</dbReference>
<dbReference type="InterPro" id="IPR000157">
    <property type="entry name" value="TIR_dom"/>
</dbReference>
<dbReference type="InterPro" id="IPR035897">
    <property type="entry name" value="Toll_tir_struct_dom_sf"/>
</dbReference>
<dbReference type="PANTHER" id="PTHR15079:SF3">
    <property type="entry name" value="MYELOID DIFFERENTIATION PRIMARY RESPONSE PROTEIN MYD88"/>
    <property type="match status" value="1"/>
</dbReference>
<evidence type="ECO:0000313" key="7">
    <source>
        <dbReference type="Proteomes" id="UP000085678"/>
    </source>
</evidence>
<proteinExistence type="predicted"/>
<dbReference type="InParanoid" id="A0A1S3K0L2"/>
<dbReference type="InterPro" id="IPR011029">
    <property type="entry name" value="DEATH-like_dom_sf"/>
</dbReference>
<feature type="compositionally biased region" description="Low complexity" evidence="4">
    <location>
        <begin position="417"/>
        <end position="435"/>
    </location>
</feature>
<dbReference type="Pfam" id="PF13676">
    <property type="entry name" value="TIR_2"/>
    <property type="match status" value="1"/>
</dbReference>
<dbReference type="FunFam" id="3.40.50.10140:FF:000005">
    <property type="entry name" value="Myeloid differentiation primary response protein MyD88"/>
    <property type="match status" value="1"/>
</dbReference>
<dbReference type="GO" id="GO:0008063">
    <property type="term" value="P:Toll signaling pathway"/>
    <property type="evidence" value="ECO:0007669"/>
    <property type="project" value="TreeGrafter"/>
</dbReference>
<protein>
    <submittedName>
        <fullName evidence="8">Myeloid differentiation primary response protein MyD88-like</fullName>
    </submittedName>
</protein>
<dbReference type="SMART" id="SM00255">
    <property type="entry name" value="TIR"/>
    <property type="match status" value="1"/>
</dbReference>
<keyword evidence="2" id="KW-0963">Cytoplasm</keyword>
<accession>A0A1S3K0L2</accession>
<comment type="subcellular location">
    <subcellularLocation>
        <location evidence="1">Cytoplasm</location>
    </subcellularLocation>
</comment>
<reference evidence="8" key="1">
    <citation type="submission" date="2025-08" db="UniProtKB">
        <authorList>
            <consortium name="RefSeq"/>
        </authorList>
    </citation>
    <scope>IDENTIFICATION</scope>
    <source>
        <tissue evidence="8">Gonads</tissue>
    </source>
</reference>
<evidence type="ECO:0000259" key="6">
    <source>
        <dbReference type="PROSITE" id="PS50104"/>
    </source>
</evidence>
<feature type="compositionally biased region" description="Basic residues" evidence="4">
    <location>
        <begin position="405"/>
        <end position="416"/>
    </location>
</feature>
<dbReference type="GeneID" id="106177828"/>
<dbReference type="Gene3D" id="1.10.533.10">
    <property type="entry name" value="Death Domain, Fas"/>
    <property type="match status" value="1"/>
</dbReference>
<dbReference type="GO" id="GO:0045087">
    <property type="term" value="P:innate immune response"/>
    <property type="evidence" value="ECO:0007669"/>
    <property type="project" value="TreeGrafter"/>
</dbReference>
<evidence type="ECO:0000256" key="1">
    <source>
        <dbReference type="ARBA" id="ARBA00004496"/>
    </source>
</evidence>
<feature type="domain" description="TIR" evidence="6">
    <location>
        <begin position="171"/>
        <end position="303"/>
    </location>
</feature>
<dbReference type="OrthoDB" id="10037120at2759"/>
<organism evidence="7 8">
    <name type="scientific">Lingula anatina</name>
    <name type="common">Brachiopod</name>
    <name type="synonym">Lingula unguis</name>
    <dbReference type="NCBI Taxonomy" id="7574"/>
    <lineage>
        <taxon>Eukaryota</taxon>
        <taxon>Metazoa</taxon>
        <taxon>Spiralia</taxon>
        <taxon>Lophotrochozoa</taxon>
        <taxon>Brachiopoda</taxon>
        <taxon>Linguliformea</taxon>
        <taxon>Lingulata</taxon>
        <taxon>Lingulida</taxon>
        <taxon>Linguloidea</taxon>
        <taxon>Lingulidae</taxon>
        <taxon>Lingula</taxon>
    </lineage>
</organism>
<dbReference type="Gene3D" id="3.40.50.10140">
    <property type="entry name" value="Toll/interleukin-1 receptor homology (TIR) domain"/>
    <property type="match status" value="1"/>
</dbReference>
<evidence type="ECO:0000256" key="3">
    <source>
        <dbReference type="ARBA" id="ARBA00023198"/>
    </source>
</evidence>
<keyword evidence="7" id="KW-1185">Reference proteome</keyword>
<feature type="region of interest" description="Disordered" evidence="4">
    <location>
        <begin position="359"/>
        <end position="435"/>
    </location>
</feature>
<evidence type="ECO:0000313" key="8">
    <source>
        <dbReference type="RefSeq" id="XP_013416180.1"/>
    </source>
</evidence>
<evidence type="ECO:0000256" key="2">
    <source>
        <dbReference type="ARBA" id="ARBA00022490"/>
    </source>
</evidence>
<name>A0A1S3K0L2_LINAN</name>
<keyword evidence="3" id="KW-0395">Inflammatory response</keyword>
<dbReference type="GO" id="GO:0070976">
    <property type="term" value="F:TIR domain binding"/>
    <property type="evidence" value="ECO:0007669"/>
    <property type="project" value="InterPro"/>
</dbReference>
<dbReference type="RefSeq" id="XP_013416180.1">
    <property type="nucleotide sequence ID" value="XM_013560726.2"/>
</dbReference>
<dbReference type="Proteomes" id="UP000085678">
    <property type="component" value="Unplaced"/>
</dbReference>
<sequence>MASGMDVAGPPWYSEYREVPVRALNRSVRNILARLLNPPSVVLTDSGFSKDWKGLAELMGFMNDDISNFESMRDSYTLLILKDWEKQKDSMIATLFDYIQQLERYDILEDPTIKTQVENNVKSYLQRQSKEMEIEKPLQDCEVSSAMEYDDMKEDQYKYMTTQDVQTGKAMYYDAFVSYAEEDIGFVKKLISELEKPEYGLKLCVQARDLIPGASTNTVCAKLIEERCTRMVIILSPKFLNSAQCDFQIKFAQSLSPGSRGKKLVPIMYKCCDIPSILRHIAICDYTKQDLQEWFWNRLAMSLKAPGAQLSSQDKTSELDNLFLSMSSSSSSEFSWTQSSSPPTSSDVFPPIYPTTSSASSCAPPAPATSGEVPTAEAGARGVLSLNDIGQIDSDESEPTSDPPKHKKKEKKKKGKPSIFSKFKHSSQSSRSTHC</sequence>
<dbReference type="PANTHER" id="PTHR15079">
    <property type="entry name" value="MYD88"/>
    <property type="match status" value="1"/>
</dbReference>
<dbReference type="GO" id="GO:0050830">
    <property type="term" value="P:defense response to Gram-positive bacterium"/>
    <property type="evidence" value="ECO:0007669"/>
    <property type="project" value="TreeGrafter"/>
</dbReference>
<dbReference type="Pfam" id="PF00531">
    <property type="entry name" value="Death"/>
    <property type="match status" value="1"/>
</dbReference>
<dbReference type="InterPro" id="IPR000488">
    <property type="entry name" value="Death_dom"/>
</dbReference>
<dbReference type="PROSITE" id="PS50017">
    <property type="entry name" value="DEATH_DOMAIN"/>
    <property type="match status" value="1"/>
</dbReference>
<dbReference type="PROSITE" id="PS50104">
    <property type="entry name" value="TIR"/>
    <property type="match status" value="1"/>
</dbReference>
<dbReference type="InterPro" id="IPR017281">
    <property type="entry name" value="Myelin_different_resp_MyD88"/>
</dbReference>
<dbReference type="GO" id="GO:0043123">
    <property type="term" value="P:positive regulation of canonical NF-kappaB signal transduction"/>
    <property type="evidence" value="ECO:0007669"/>
    <property type="project" value="InterPro"/>
</dbReference>
<dbReference type="STRING" id="7574.A0A1S3K0L2"/>